<feature type="region of interest" description="Disordered" evidence="1">
    <location>
        <begin position="377"/>
        <end position="396"/>
    </location>
</feature>
<dbReference type="InterPro" id="IPR036047">
    <property type="entry name" value="F-box-like_dom_sf"/>
</dbReference>
<protein>
    <submittedName>
        <fullName evidence="3">F-box protein</fullName>
    </submittedName>
</protein>
<gene>
    <name evidence="3" type="ORF">L484_013659</name>
</gene>
<evidence type="ECO:0000256" key="1">
    <source>
        <dbReference type="SAM" id="MobiDB-lite"/>
    </source>
</evidence>
<dbReference type="eggNOG" id="ENOG502QVMN">
    <property type="taxonomic scope" value="Eukaryota"/>
</dbReference>
<dbReference type="SMART" id="SM00256">
    <property type="entry name" value="FBOX"/>
    <property type="match status" value="1"/>
</dbReference>
<dbReference type="EMBL" id="KE343797">
    <property type="protein sequence ID" value="EXB41582.1"/>
    <property type="molecule type" value="Genomic_DNA"/>
</dbReference>
<dbReference type="AlphaFoldDB" id="W9QUQ4"/>
<evidence type="ECO:0000313" key="4">
    <source>
        <dbReference type="Proteomes" id="UP000030645"/>
    </source>
</evidence>
<dbReference type="InterPro" id="IPR017451">
    <property type="entry name" value="F-box-assoc_interact_dom"/>
</dbReference>
<dbReference type="InterPro" id="IPR050796">
    <property type="entry name" value="SCF_F-box_component"/>
</dbReference>
<organism evidence="3 4">
    <name type="scientific">Morus notabilis</name>
    <dbReference type="NCBI Taxonomy" id="981085"/>
    <lineage>
        <taxon>Eukaryota</taxon>
        <taxon>Viridiplantae</taxon>
        <taxon>Streptophyta</taxon>
        <taxon>Embryophyta</taxon>
        <taxon>Tracheophyta</taxon>
        <taxon>Spermatophyta</taxon>
        <taxon>Magnoliopsida</taxon>
        <taxon>eudicotyledons</taxon>
        <taxon>Gunneridae</taxon>
        <taxon>Pentapetalae</taxon>
        <taxon>rosids</taxon>
        <taxon>fabids</taxon>
        <taxon>Rosales</taxon>
        <taxon>Moraceae</taxon>
        <taxon>Moreae</taxon>
        <taxon>Morus</taxon>
    </lineage>
</organism>
<dbReference type="Pfam" id="PF00646">
    <property type="entry name" value="F-box"/>
    <property type="match status" value="1"/>
</dbReference>
<dbReference type="PANTHER" id="PTHR31672">
    <property type="entry name" value="BNACNNG10540D PROTEIN"/>
    <property type="match status" value="1"/>
</dbReference>
<name>W9QUQ4_9ROSA</name>
<reference evidence="4" key="1">
    <citation type="submission" date="2013-01" db="EMBL/GenBank/DDBJ databases">
        <title>Draft Genome Sequence of a Mulberry Tree, Morus notabilis C.K. Schneid.</title>
        <authorList>
            <person name="He N."/>
            <person name="Zhao S."/>
        </authorList>
    </citation>
    <scope>NUCLEOTIDE SEQUENCE</scope>
</reference>
<sequence length="396" mass="44993">MASLPWDIIVDILGRLSVKDLLRYRSVSKPWCALIDGTDFIMMHLKNSVETGSNLGVVIRYCDLYWVDLDSLDSAVKLRNPIARPGDGTEVLGSCHGLLALLNVNNELAIWNPSTRRYRRIADTEFEAPDDNLPCIQFIVYGFGYDPIGNDYKLVRMVQFYGDNGQDSFDSGVKIYSAKLNTWKRIRDFPYYLRYKRGFGVLSNNALHWVVSTKPLSDVSNLVFAVDLVTEEYREVPLPEFEGEGCRMDVEVLGGSLCLLCNYGPDGPDADWGSTSDYVDMWMMKEYGVRESWTKFCTVVPSDGIGSFSYVFPIAYLRSGNQVLMNKNDMKFVVYDLESGKAWNKNISGAPRDMETELCVESLVRLDGSGEFGWMLGEEDKKKKKKNQEQSKKKQR</sequence>
<keyword evidence="4" id="KW-1185">Reference proteome</keyword>
<feature type="domain" description="F-box" evidence="2">
    <location>
        <begin position="1"/>
        <end position="45"/>
    </location>
</feature>
<accession>W9QUQ4</accession>
<dbReference type="InterPro" id="IPR006527">
    <property type="entry name" value="F-box-assoc_dom_typ1"/>
</dbReference>
<evidence type="ECO:0000313" key="3">
    <source>
        <dbReference type="EMBL" id="EXB41582.1"/>
    </source>
</evidence>
<dbReference type="PROSITE" id="PS50181">
    <property type="entry name" value="FBOX"/>
    <property type="match status" value="1"/>
</dbReference>
<dbReference type="Proteomes" id="UP000030645">
    <property type="component" value="Unassembled WGS sequence"/>
</dbReference>
<dbReference type="Pfam" id="PF07734">
    <property type="entry name" value="FBA_1"/>
    <property type="match status" value="1"/>
</dbReference>
<dbReference type="OrthoDB" id="1193684at2759"/>
<feature type="compositionally biased region" description="Basic and acidic residues" evidence="1">
    <location>
        <begin position="387"/>
        <end position="396"/>
    </location>
</feature>
<dbReference type="STRING" id="981085.W9QUQ4"/>
<dbReference type="KEGG" id="mnt:21396826"/>
<proteinExistence type="predicted"/>
<evidence type="ECO:0000259" key="2">
    <source>
        <dbReference type="PROSITE" id="PS50181"/>
    </source>
</evidence>
<dbReference type="PANTHER" id="PTHR31672:SF13">
    <property type="entry name" value="F-BOX PROTEIN CPR30-LIKE"/>
    <property type="match status" value="1"/>
</dbReference>
<dbReference type="SUPFAM" id="SSF81383">
    <property type="entry name" value="F-box domain"/>
    <property type="match status" value="1"/>
</dbReference>
<dbReference type="InterPro" id="IPR001810">
    <property type="entry name" value="F-box_dom"/>
</dbReference>
<dbReference type="NCBIfam" id="TIGR01640">
    <property type="entry name" value="F_box_assoc_1"/>
    <property type="match status" value="1"/>
</dbReference>
<dbReference type="Gene3D" id="1.20.1280.50">
    <property type="match status" value="1"/>
</dbReference>